<sequence>MGRGRVHPLLKGGVEELNWRQLAGAPVGNYHLATYLRKEPAYQGHSVMVLRGVLCDMQITGTRSNISEQISVPLWTRLSLHLPDEGLKPLDRECLAGCDGEDVCVTAHESWQRKRPEI</sequence>
<keyword evidence="2" id="KW-1185">Reference proteome</keyword>
<evidence type="ECO:0000313" key="1">
    <source>
        <dbReference type="EMBL" id="TWW75850.1"/>
    </source>
</evidence>
<protein>
    <submittedName>
        <fullName evidence="1">Uncharacterized protein</fullName>
    </submittedName>
</protein>
<comment type="caution">
    <text evidence="1">The sequence shown here is derived from an EMBL/GenBank/DDBJ whole genome shotgun (WGS) entry which is preliminary data.</text>
</comment>
<proteinExistence type="predicted"/>
<name>A0A5C6PC74_9TELE</name>
<gene>
    <name evidence="1" type="ORF">D4764_13G0005120</name>
</gene>
<reference evidence="1 2" key="1">
    <citation type="submission" date="2019-04" db="EMBL/GenBank/DDBJ databases">
        <title>Chromosome genome assembly for Takifugu flavidus.</title>
        <authorList>
            <person name="Xiao S."/>
        </authorList>
    </citation>
    <scope>NUCLEOTIDE SEQUENCE [LARGE SCALE GENOMIC DNA]</scope>
    <source>
        <strain evidence="1">HTHZ2018</strain>
        <tissue evidence="1">Muscle</tissue>
    </source>
</reference>
<dbReference type="Proteomes" id="UP000324091">
    <property type="component" value="Chromosome 13"/>
</dbReference>
<evidence type="ECO:0000313" key="2">
    <source>
        <dbReference type="Proteomes" id="UP000324091"/>
    </source>
</evidence>
<accession>A0A5C6PC74</accession>
<dbReference type="EMBL" id="RHFK02000005">
    <property type="protein sequence ID" value="TWW75850.1"/>
    <property type="molecule type" value="Genomic_DNA"/>
</dbReference>
<organism evidence="1 2">
    <name type="scientific">Takifugu flavidus</name>
    <name type="common">sansaifugu</name>
    <dbReference type="NCBI Taxonomy" id="433684"/>
    <lineage>
        <taxon>Eukaryota</taxon>
        <taxon>Metazoa</taxon>
        <taxon>Chordata</taxon>
        <taxon>Craniata</taxon>
        <taxon>Vertebrata</taxon>
        <taxon>Euteleostomi</taxon>
        <taxon>Actinopterygii</taxon>
        <taxon>Neopterygii</taxon>
        <taxon>Teleostei</taxon>
        <taxon>Neoteleostei</taxon>
        <taxon>Acanthomorphata</taxon>
        <taxon>Eupercaria</taxon>
        <taxon>Tetraodontiformes</taxon>
        <taxon>Tetradontoidea</taxon>
        <taxon>Tetraodontidae</taxon>
        <taxon>Takifugu</taxon>
    </lineage>
</organism>
<dbReference type="AlphaFoldDB" id="A0A5C6PC74"/>